<organism evidence="1">
    <name type="scientific">Rhizophora mucronata</name>
    <name type="common">Asiatic mangrove</name>
    <dbReference type="NCBI Taxonomy" id="61149"/>
    <lineage>
        <taxon>Eukaryota</taxon>
        <taxon>Viridiplantae</taxon>
        <taxon>Streptophyta</taxon>
        <taxon>Embryophyta</taxon>
        <taxon>Tracheophyta</taxon>
        <taxon>Spermatophyta</taxon>
        <taxon>Magnoliopsida</taxon>
        <taxon>eudicotyledons</taxon>
        <taxon>Gunneridae</taxon>
        <taxon>Pentapetalae</taxon>
        <taxon>rosids</taxon>
        <taxon>fabids</taxon>
        <taxon>Malpighiales</taxon>
        <taxon>Rhizophoraceae</taxon>
        <taxon>Rhizophora</taxon>
    </lineage>
</organism>
<accession>A0A2P2QMT5</accession>
<dbReference type="AlphaFoldDB" id="A0A2P2QMT5"/>
<sequence length="57" mass="7381">MWFQWWRNIFYFNNAHLKEENLHNWTTRHQCVWDKYCTEIILYHGSRALQHYQLWHS</sequence>
<protein>
    <submittedName>
        <fullName evidence="1">Uncharacterized protein</fullName>
    </submittedName>
</protein>
<dbReference type="EMBL" id="GGEC01087731">
    <property type="protein sequence ID" value="MBX68215.1"/>
    <property type="molecule type" value="Transcribed_RNA"/>
</dbReference>
<evidence type="ECO:0000313" key="1">
    <source>
        <dbReference type="EMBL" id="MBX68215.1"/>
    </source>
</evidence>
<name>A0A2P2QMT5_RHIMU</name>
<proteinExistence type="predicted"/>
<reference evidence="1" key="1">
    <citation type="submission" date="2018-02" db="EMBL/GenBank/DDBJ databases">
        <title>Rhizophora mucronata_Transcriptome.</title>
        <authorList>
            <person name="Meera S.P."/>
            <person name="Sreeshan A."/>
            <person name="Augustine A."/>
        </authorList>
    </citation>
    <scope>NUCLEOTIDE SEQUENCE</scope>
    <source>
        <tissue evidence="1">Leaf</tissue>
    </source>
</reference>